<keyword evidence="2" id="KW-0645">Protease</keyword>
<proteinExistence type="inferred from homology"/>
<dbReference type="InterPro" id="IPR042266">
    <property type="entry name" value="PPPDE_sf"/>
</dbReference>
<dbReference type="GO" id="GO:0006508">
    <property type="term" value="P:proteolysis"/>
    <property type="evidence" value="ECO:0007669"/>
    <property type="project" value="UniProtKB-KW"/>
</dbReference>
<dbReference type="SMART" id="SM01179">
    <property type="entry name" value="DUF862"/>
    <property type="match status" value="1"/>
</dbReference>
<dbReference type="PANTHER" id="PTHR12378:SF9">
    <property type="entry name" value="OS06G0107000 PROTEIN"/>
    <property type="match status" value="1"/>
</dbReference>
<evidence type="ECO:0000256" key="3">
    <source>
        <dbReference type="ARBA" id="ARBA00022801"/>
    </source>
</evidence>
<feature type="domain" description="PPPDE" evidence="4">
    <location>
        <begin position="39"/>
        <end position="188"/>
    </location>
</feature>
<feature type="non-terminal residue" evidence="5">
    <location>
        <position position="209"/>
    </location>
</feature>
<comment type="caution">
    <text evidence="5">The sequence shown here is derived from an EMBL/GenBank/DDBJ whole genome shotgun (WGS) entry which is preliminary data.</text>
</comment>
<evidence type="ECO:0000256" key="2">
    <source>
        <dbReference type="ARBA" id="ARBA00022670"/>
    </source>
</evidence>
<comment type="similarity">
    <text evidence="1">Belongs to the DeSI family.</text>
</comment>
<dbReference type="OrthoDB" id="412286at2759"/>
<gene>
    <name evidence="5" type="primary">DESI2</name>
    <name evidence="5" type="ORF">SPIL2461_LOCUS9894</name>
</gene>
<protein>
    <submittedName>
        <fullName evidence="5">DESI2 protein</fullName>
    </submittedName>
</protein>
<keyword evidence="6" id="KW-1185">Reference proteome</keyword>
<dbReference type="InterPro" id="IPR008580">
    <property type="entry name" value="PPPDE_dom"/>
</dbReference>
<dbReference type="PANTHER" id="PTHR12378">
    <property type="entry name" value="DESUMOYLATING ISOPEPTIDASE"/>
    <property type="match status" value="1"/>
</dbReference>
<dbReference type="EMBL" id="CAJNIZ010017638">
    <property type="protein sequence ID" value="CAE7401050.1"/>
    <property type="molecule type" value="Genomic_DNA"/>
</dbReference>
<evidence type="ECO:0000259" key="4">
    <source>
        <dbReference type="PROSITE" id="PS51858"/>
    </source>
</evidence>
<dbReference type="GO" id="GO:0016579">
    <property type="term" value="P:protein deubiquitination"/>
    <property type="evidence" value="ECO:0007669"/>
    <property type="project" value="TreeGrafter"/>
</dbReference>
<reference evidence="5" key="1">
    <citation type="submission" date="2021-02" db="EMBL/GenBank/DDBJ databases">
        <authorList>
            <person name="Dougan E. K."/>
            <person name="Rhodes N."/>
            <person name="Thang M."/>
            <person name="Chan C."/>
        </authorList>
    </citation>
    <scope>NUCLEOTIDE SEQUENCE</scope>
</reference>
<organism evidence="5 6">
    <name type="scientific">Symbiodinium pilosum</name>
    <name type="common">Dinoflagellate</name>
    <dbReference type="NCBI Taxonomy" id="2952"/>
    <lineage>
        <taxon>Eukaryota</taxon>
        <taxon>Sar</taxon>
        <taxon>Alveolata</taxon>
        <taxon>Dinophyceae</taxon>
        <taxon>Suessiales</taxon>
        <taxon>Symbiodiniaceae</taxon>
        <taxon>Symbiodinium</taxon>
    </lineage>
</organism>
<dbReference type="GO" id="GO:0101005">
    <property type="term" value="F:deubiquitinase activity"/>
    <property type="evidence" value="ECO:0007669"/>
    <property type="project" value="TreeGrafter"/>
</dbReference>
<dbReference type="Pfam" id="PF05903">
    <property type="entry name" value="Peptidase_C97"/>
    <property type="match status" value="1"/>
</dbReference>
<dbReference type="PROSITE" id="PS51858">
    <property type="entry name" value="PPPDE"/>
    <property type="match status" value="1"/>
</dbReference>
<accession>A0A812QS82</accession>
<sequence length="209" mass="22588">MRSSVGRTLHASKWTPRRGYLHRGPSADGSSHALSQEDDLVFLNIYNLGKSNAVQSLNGLFKTVGIGAFHCAIQVFGTEWSYGGWPEESPCDPNDTGVWSCLPRMSVSHTFQEAVLMGSLSISEEETVELICSLMQEWPMSEYDILNKNCCHFCEELCELLGVGPLPSRVKKLAGLGSTLNESASMMAEAASKVKADIVGVGVVASSLV</sequence>
<dbReference type="Gene3D" id="3.90.1720.30">
    <property type="entry name" value="PPPDE domains"/>
    <property type="match status" value="1"/>
</dbReference>
<evidence type="ECO:0000313" key="5">
    <source>
        <dbReference type="EMBL" id="CAE7401050.1"/>
    </source>
</evidence>
<name>A0A812QS82_SYMPI</name>
<dbReference type="Proteomes" id="UP000649617">
    <property type="component" value="Unassembled WGS sequence"/>
</dbReference>
<dbReference type="AlphaFoldDB" id="A0A812QS82"/>
<evidence type="ECO:0000256" key="1">
    <source>
        <dbReference type="ARBA" id="ARBA00008140"/>
    </source>
</evidence>
<evidence type="ECO:0000313" key="6">
    <source>
        <dbReference type="Proteomes" id="UP000649617"/>
    </source>
</evidence>
<keyword evidence="3" id="KW-0378">Hydrolase</keyword>